<evidence type="ECO:0000256" key="3">
    <source>
        <dbReference type="ARBA" id="ARBA00022723"/>
    </source>
</evidence>
<dbReference type="Pfam" id="PF03949">
    <property type="entry name" value="Malic_M"/>
    <property type="match status" value="1"/>
</dbReference>
<dbReference type="InterPro" id="IPR046346">
    <property type="entry name" value="Aminoacid_DH-like_N_sf"/>
</dbReference>
<evidence type="ECO:0000313" key="7">
    <source>
        <dbReference type="EMBL" id="CAH3152647.1"/>
    </source>
</evidence>
<dbReference type="EMBL" id="CALNXK010000094">
    <property type="protein sequence ID" value="CAH3152647.1"/>
    <property type="molecule type" value="Genomic_DNA"/>
</dbReference>
<keyword evidence="3 4" id="KW-0479">Metal-binding</keyword>
<dbReference type="NCBIfam" id="NF010052">
    <property type="entry name" value="PRK13529.1"/>
    <property type="match status" value="1"/>
</dbReference>
<gene>
    <name evidence="7" type="ORF">PLOB_00049189</name>
</gene>
<evidence type="ECO:0000259" key="6">
    <source>
        <dbReference type="SMART" id="SM01274"/>
    </source>
</evidence>
<dbReference type="InterPro" id="IPR036291">
    <property type="entry name" value="NAD(P)-bd_dom_sf"/>
</dbReference>
<dbReference type="SMART" id="SM00919">
    <property type="entry name" value="Malic_M"/>
    <property type="match status" value="1"/>
</dbReference>
<dbReference type="SUPFAM" id="SSF51735">
    <property type="entry name" value="NAD(P)-binding Rossmann-fold domains"/>
    <property type="match status" value="1"/>
</dbReference>
<dbReference type="PIRSF" id="PIRSF000106">
    <property type="entry name" value="ME"/>
    <property type="match status" value="1"/>
</dbReference>
<dbReference type="SUPFAM" id="SSF53223">
    <property type="entry name" value="Aminoacid dehydrogenase-like, N-terminal domain"/>
    <property type="match status" value="1"/>
</dbReference>
<dbReference type="SMART" id="SM01274">
    <property type="entry name" value="malic"/>
    <property type="match status" value="1"/>
</dbReference>
<proteinExistence type="inferred from homology"/>
<dbReference type="InterPro" id="IPR012302">
    <property type="entry name" value="Malic_NAD-bd"/>
</dbReference>
<reference evidence="7 8" key="1">
    <citation type="submission" date="2022-05" db="EMBL/GenBank/DDBJ databases">
        <authorList>
            <consortium name="Genoscope - CEA"/>
            <person name="William W."/>
        </authorList>
    </citation>
    <scope>NUCLEOTIDE SEQUENCE [LARGE SCALE GENOMIC DNA]</scope>
</reference>
<feature type="non-terminal residue" evidence="7">
    <location>
        <position position="1"/>
    </location>
</feature>
<evidence type="ECO:0000256" key="2">
    <source>
        <dbReference type="ARBA" id="ARBA00008785"/>
    </source>
</evidence>
<comment type="similarity">
    <text evidence="2 4">Belongs to the malic enzymes family.</text>
</comment>
<dbReference type="InterPro" id="IPR015884">
    <property type="entry name" value="Malic_enzyme_CS"/>
</dbReference>
<comment type="cofactor">
    <cofactor evidence="1">
        <name>Mn(2+)</name>
        <dbReference type="ChEBI" id="CHEBI:29035"/>
    </cofactor>
</comment>
<dbReference type="Proteomes" id="UP001159405">
    <property type="component" value="Unassembled WGS sequence"/>
</dbReference>
<sequence>LLFVLSCNLFRVTDHRFSKVGAGNHTNSLSAIQTSGIAKMSGLRHVHKIPTIRGTDIIRDPRLNKGTAFTLEERQILGIHGLLPPRISNLEIQCKRTYAELQRKVDDLQKYIMLMALLERNESLFFKLLMDHTEELMPIVYTPTVGLACQKYGMIFRKPRGLFVSIHDLGHVEELVGNWPIEDVKAIVMTDGERILGLGDLGCCGMGIPVGKLALYTVCSGIDPRVCLPVMIDVGTNNQALLDDPLYIGVPQKRVTGKPYDDLIDEFINAATNRYGESVLIQFEDFGNHNAFRFLEKYRNQICTFNDDIQGTASVTVAGLLAALRITKNKLADHKFLFQGAGEAAIGIADLLVLAMVKEGLSHDEAKSKIWLVDSRGLVVKDRPVGGLNEQKLKYAHETEHISTLAEVVKNVKPTAIIGVAAVAGAFTEEIVKAMASFNDKPIIFALSNPTSKAECTAEQAYTWTNGKAVYASGSPFAPVTLPDGRHFIPGQGNNSYIFPGVALGVTSCKAQHVTDEMFLLAAEVRNVCLCMSCKAGQSRTPAIFRINRIPKKWFSCLYPPLSDIRKVSYNIAVDVVKLAFSTRLATIHPEPRDKEQLVKNNLYTPDYMSYMPSTYPWPTQ</sequence>
<dbReference type="Gene3D" id="3.40.50.720">
    <property type="entry name" value="NAD(P)-binding Rossmann-like Domain"/>
    <property type="match status" value="1"/>
</dbReference>
<dbReference type="InterPro" id="IPR012301">
    <property type="entry name" value="Malic_N_dom"/>
</dbReference>
<protein>
    <recommendedName>
        <fullName evidence="4">Malic enzyme</fullName>
    </recommendedName>
</protein>
<dbReference type="PRINTS" id="PR00072">
    <property type="entry name" value="MALOXRDTASE"/>
</dbReference>
<dbReference type="InterPro" id="IPR037062">
    <property type="entry name" value="Malic_N_dom_sf"/>
</dbReference>
<feature type="domain" description="Malic enzyme NAD-binding" evidence="5">
    <location>
        <begin position="309"/>
        <end position="581"/>
    </location>
</feature>
<keyword evidence="8" id="KW-1185">Reference proteome</keyword>
<dbReference type="Pfam" id="PF00390">
    <property type="entry name" value="malic"/>
    <property type="match status" value="1"/>
</dbReference>
<evidence type="ECO:0000256" key="4">
    <source>
        <dbReference type="RuleBase" id="RU003426"/>
    </source>
</evidence>
<dbReference type="PANTHER" id="PTHR23406">
    <property type="entry name" value="MALIC ENZYME-RELATED"/>
    <property type="match status" value="1"/>
</dbReference>
<name>A0ABN8Q0Q1_9CNID</name>
<accession>A0ABN8Q0Q1</accession>
<keyword evidence="4" id="KW-0560">Oxidoreductase</keyword>
<feature type="domain" description="Malic enzyme N-terminal" evidence="6">
    <location>
        <begin position="118"/>
        <end position="299"/>
    </location>
</feature>
<dbReference type="PROSITE" id="PS00331">
    <property type="entry name" value="MALIC_ENZYMES"/>
    <property type="match status" value="1"/>
</dbReference>
<dbReference type="InterPro" id="IPR001891">
    <property type="entry name" value="Malic_OxRdtase"/>
</dbReference>
<dbReference type="PANTHER" id="PTHR23406:SF90">
    <property type="entry name" value="MALIC ENZYME-RELATED"/>
    <property type="match status" value="1"/>
</dbReference>
<dbReference type="CDD" id="cd05312">
    <property type="entry name" value="NAD_bind_1_malic_enz"/>
    <property type="match status" value="1"/>
</dbReference>
<evidence type="ECO:0000259" key="5">
    <source>
        <dbReference type="SMART" id="SM00919"/>
    </source>
</evidence>
<evidence type="ECO:0000256" key="1">
    <source>
        <dbReference type="ARBA" id="ARBA00001936"/>
    </source>
</evidence>
<evidence type="ECO:0000313" key="8">
    <source>
        <dbReference type="Proteomes" id="UP001159405"/>
    </source>
</evidence>
<comment type="caution">
    <text evidence="7">The sequence shown here is derived from an EMBL/GenBank/DDBJ whole genome shotgun (WGS) entry which is preliminary data.</text>
</comment>
<dbReference type="Gene3D" id="3.40.50.10380">
    <property type="entry name" value="Malic enzyme, N-terminal domain"/>
    <property type="match status" value="1"/>
</dbReference>
<organism evidence="7 8">
    <name type="scientific">Porites lobata</name>
    <dbReference type="NCBI Taxonomy" id="104759"/>
    <lineage>
        <taxon>Eukaryota</taxon>
        <taxon>Metazoa</taxon>
        <taxon>Cnidaria</taxon>
        <taxon>Anthozoa</taxon>
        <taxon>Hexacorallia</taxon>
        <taxon>Scleractinia</taxon>
        <taxon>Fungiina</taxon>
        <taxon>Poritidae</taxon>
        <taxon>Porites</taxon>
    </lineage>
</organism>